<proteinExistence type="predicted"/>
<dbReference type="EMBL" id="FR907738">
    <property type="protein sequence ID" value="CDQ87196.1"/>
    <property type="molecule type" value="Genomic_DNA"/>
</dbReference>
<evidence type="ECO:0000313" key="2">
    <source>
        <dbReference type="Proteomes" id="UP000193380"/>
    </source>
</evidence>
<dbReference type="AlphaFoldDB" id="A0A060Y640"/>
<reference evidence="1" key="2">
    <citation type="submission" date="2014-03" db="EMBL/GenBank/DDBJ databases">
        <authorList>
            <person name="Genoscope - CEA"/>
        </authorList>
    </citation>
    <scope>NUCLEOTIDE SEQUENCE</scope>
</reference>
<evidence type="ECO:0008006" key="3">
    <source>
        <dbReference type="Google" id="ProtNLM"/>
    </source>
</evidence>
<dbReference type="Proteomes" id="UP000193380">
    <property type="component" value="Unassembled WGS sequence"/>
</dbReference>
<evidence type="ECO:0000313" key="1">
    <source>
        <dbReference type="EMBL" id="CDQ87196.1"/>
    </source>
</evidence>
<reference evidence="1" key="1">
    <citation type="journal article" date="2014" name="Nat. Commun.">
        <title>The rainbow trout genome provides novel insights into evolution after whole-genome duplication in vertebrates.</title>
        <authorList>
            <person name="Berthelot C."/>
            <person name="Brunet F."/>
            <person name="Chalopin D."/>
            <person name="Juanchich A."/>
            <person name="Bernard M."/>
            <person name="Noel B."/>
            <person name="Bento P."/>
            <person name="Da Silva C."/>
            <person name="Labadie K."/>
            <person name="Alberti A."/>
            <person name="Aury J.M."/>
            <person name="Louis A."/>
            <person name="Dehais P."/>
            <person name="Bardou P."/>
            <person name="Montfort J."/>
            <person name="Klopp C."/>
            <person name="Cabau C."/>
            <person name="Gaspin C."/>
            <person name="Thorgaard G.H."/>
            <person name="Boussaha M."/>
            <person name="Quillet E."/>
            <person name="Guyomard R."/>
            <person name="Galiana D."/>
            <person name="Bobe J."/>
            <person name="Volff J.N."/>
            <person name="Genet C."/>
            <person name="Wincker P."/>
            <person name="Jaillon O."/>
            <person name="Roest Crollius H."/>
            <person name="Guiguen Y."/>
        </authorList>
    </citation>
    <scope>NUCLEOTIDE SEQUENCE [LARGE SCALE GENOMIC DNA]</scope>
</reference>
<dbReference type="STRING" id="8022.A0A060Y640"/>
<gene>
    <name evidence="1" type="ORF">GSONMT00032761001</name>
</gene>
<accession>A0A060Y640</accession>
<organism evidence="1 2">
    <name type="scientific">Oncorhynchus mykiss</name>
    <name type="common">Rainbow trout</name>
    <name type="synonym">Salmo gairdneri</name>
    <dbReference type="NCBI Taxonomy" id="8022"/>
    <lineage>
        <taxon>Eukaryota</taxon>
        <taxon>Metazoa</taxon>
        <taxon>Chordata</taxon>
        <taxon>Craniata</taxon>
        <taxon>Vertebrata</taxon>
        <taxon>Euteleostomi</taxon>
        <taxon>Actinopterygii</taxon>
        <taxon>Neopterygii</taxon>
        <taxon>Teleostei</taxon>
        <taxon>Protacanthopterygii</taxon>
        <taxon>Salmoniformes</taxon>
        <taxon>Salmonidae</taxon>
        <taxon>Salmoninae</taxon>
        <taxon>Oncorhynchus</taxon>
    </lineage>
</organism>
<dbReference type="PaxDb" id="8022-A0A060Y640"/>
<sequence length="75" mass="8581">MTLNSVTSEESGNYSIFVRNQYGTQTVSVYKHGEKPPRTMQWRCKEGRSVGFVALRDDYNWVQTSIQCNFHAGST</sequence>
<name>A0A060Y640_ONCMY</name>
<protein>
    <recommendedName>
        <fullName evidence="3">Immunoglobulin I-set domain-containing protein</fullName>
    </recommendedName>
</protein>